<dbReference type="eggNOG" id="COG0145">
    <property type="taxonomic scope" value="Bacteria"/>
</dbReference>
<evidence type="ECO:0000259" key="2">
    <source>
        <dbReference type="Pfam" id="PF05378"/>
    </source>
</evidence>
<dbReference type="PANTHER" id="PTHR11365:SF10">
    <property type="entry name" value="HYDANTOINASE_OXOPROLINASE"/>
    <property type="match status" value="1"/>
</dbReference>
<feature type="domain" description="Hydantoinase A/oxoprolinase" evidence="1">
    <location>
        <begin position="191"/>
        <end position="356"/>
    </location>
</feature>
<evidence type="ECO:0000313" key="3">
    <source>
        <dbReference type="EMBL" id="EOH75787.1"/>
    </source>
</evidence>
<dbReference type="InterPro" id="IPR002821">
    <property type="entry name" value="Hydantoinase_A"/>
</dbReference>
<name>R2NUS3_9ENTE</name>
<accession>R2NUS3</accession>
<evidence type="ECO:0008006" key="7">
    <source>
        <dbReference type="Google" id="ProtNLM"/>
    </source>
</evidence>
<feature type="domain" description="Hydantoinase/oxoprolinase N-terminal" evidence="2">
    <location>
        <begin position="3"/>
        <end position="172"/>
    </location>
</feature>
<dbReference type="AlphaFoldDB" id="R2NUS3"/>
<dbReference type="InterPro" id="IPR008040">
    <property type="entry name" value="Hydant_A_N"/>
</dbReference>
<dbReference type="RefSeq" id="WP_010741597.1">
    <property type="nucleotide sequence ID" value="NZ_KB946251.1"/>
</dbReference>
<dbReference type="InterPro" id="IPR043129">
    <property type="entry name" value="ATPase_NBD"/>
</dbReference>
<reference evidence="4 6" key="2">
    <citation type="submission" date="2013-03" db="EMBL/GenBank/DDBJ databases">
        <title>The Genome Sequence of Enterococcus malodoratus ATCC_43197 (PacBio/Illumina hybrid assembly).</title>
        <authorList>
            <consortium name="The Broad Institute Genomics Platform"/>
            <consortium name="The Broad Institute Genome Sequencing Center for Infectious Disease"/>
            <person name="Earl A."/>
            <person name="Russ C."/>
            <person name="Gilmore M."/>
            <person name="Surin D."/>
            <person name="Walker B."/>
            <person name="Young S."/>
            <person name="Zeng Q."/>
            <person name="Gargeya S."/>
            <person name="Fitzgerald M."/>
            <person name="Haas B."/>
            <person name="Abouelleil A."/>
            <person name="Allen A.W."/>
            <person name="Alvarado L."/>
            <person name="Arachchi H.M."/>
            <person name="Berlin A.M."/>
            <person name="Chapman S.B."/>
            <person name="Gainer-Dewar J."/>
            <person name="Goldberg J."/>
            <person name="Griggs A."/>
            <person name="Gujja S."/>
            <person name="Hansen M."/>
            <person name="Howarth C."/>
            <person name="Imamovic A."/>
            <person name="Ireland A."/>
            <person name="Larimer J."/>
            <person name="McCowan C."/>
            <person name="Murphy C."/>
            <person name="Pearson M."/>
            <person name="Poon T.W."/>
            <person name="Priest M."/>
            <person name="Roberts A."/>
            <person name="Saif S."/>
            <person name="Shea T."/>
            <person name="Sisk P."/>
            <person name="Sykes S."/>
            <person name="Wortman J."/>
            <person name="Nusbaum C."/>
            <person name="Birren B."/>
        </authorList>
    </citation>
    <scope>NUCLEOTIDE SEQUENCE [LARGE SCALE GENOMIC DNA]</scope>
    <source>
        <strain evidence="4 6">ATCC 43197</strain>
    </source>
</reference>
<dbReference type="PANTHER" id="PTHR11365">
    <property type="entry name" value="5-OXOPROLINASE RELATED"/>
    <property type="match status" value="1"/>
</dbReference>
<evidence type="ECO:0000313" key="4">
    <source>
        <dbReference type="EMBL" id="EOT67614.1"/>
    </source>
</evidence>
<dbReference type="Proteomes" id="UP000014148">
    <property type="component" value="Unassembled WGS sequence"/>
</dbReference>
<comment type="caution">
    <text evidence="3">The sequence shown here is derived from an EMBL/GenBank/DDBJ whole genome shotgun (WGS) entry which is preliminary data.</text>
</comment>
<dbReference type="EMBL" id="AJAK01000019">
    <property type="protein sequence ID" value="EOH75787.1"/>
    <property type="molecule type" value="Genomic_DNA"/>
</dbReference>
<dbReference type="Pfam" id="PF01968">
    <property type="entry name" value="Hydantoinase_A"/>
    <property type="match status" value="1"/>
</dbReference>
<dbReference type="InterPro" id="IPR045079">
    <property type="entry name" value="Oxoprolinase-like"/>
</dbReference>
<evidence type="ECO:0000313" key="6">
    <source>
        <dbReference type="Proteomes" id="UP000014148"/>
    </source>
</evidence>
<dbReference type="PATRIC" id="fig|1158601.3.peg.2758"/>
<keyword evidence="6" id="KW-1185">Reference proteome</keyword>
<dbReference type="Proteomes" id="UP000013783">
    <property type="component" value="Unassembled WGS sequence"/>
</dbReference>
<gene>
    <name evidence="4" type="ORF">I585_03135</name>
    <name evidence="3" type="ORF">UAI_02796</name>
</gene>
<dbReference type="GO" id="GO:0016787">
    <property type="term" value="F:hydrolase activity"/>
    <property type="evidence" value="ECO:0007669"/>
    <property type="project" value="InterPro"/>
</dbReference>
<dbReference type="SUPFAM" id="SSF53067">
    <property type="entry name" value="Actin-like ATPase domain"/>
    <property type="match status" value="1"/>
</dbReference>
<protein>
    <recommendedName>
        <fullName evidence="7">Hydantoinase/oxoprolinase</fullName>
    </recommendedName>
</protein>
<organism evidence="3 5">
    <name type="scientific">Enterococcus malodoratus ATCC 43197</name>
    <dbReference type="NCBI Taxonomy" id="1158601"/>
    <lineage>
        <taxon>Bacteria</taxon>
        <taxon>Bacillati</taxon>
        <taxon>Bacillota</taxon>
        <taxon>Bacilli</taxon>
        <taxon>Lactobacillales</taxon>
        <taxon>Enterococcaceae</taxon>
        <taxon>Enterococcus</taxon>
    </lineage>
</organism>
<sequence>MYRLGIDVGGTNTDCAILDENLNCIGKTKSPTMEDVSQGINVAIKKILKETKISTEKIDVVMLGTTHCTNAIVQRKELSKIGIIRLAKPATTAVAPMVGWPEELSTQMNTQIFIASGGYEYNGKQIAEVDENEIREICRQMRGRVEAVAVVGVFSPVSNVQENQVAAIVEEELSVPVTLSSEIGSVGLLERENASILNAALTQTISKMINGLKQALKNNKLEVDVFICQNDGTLMDLEKALNYPVLTIGCGPTNSIRGAAHLSSLDDALVVDVGGTTTDIGVLKKGFPRESSLATTIGGIRTNFRMPDVLSIGLGGGTIIHTEGGLKVGPDSLGYRILEESLSFGGEVLCTTDIAIANQNSHPVNGAVSQSLDETIVCDAKQTIKEMIEDAIDQMKTDSQEIPVILVGGGSIILPQTMDGVSEVIIPDNYDAANAIGAALGEVSGEVNSVYSLEKQTQEEVVAIAIDSARQEAIHSGAAQETLKTVFVEVIPLAYLPKQAVNIKVKVAGKLSFSKMPTTKDRVKSFT</sequence>
<dbReference type="Pfam" id="PF05378">
    <property type="entry name" value="Hydant_A_N"/>
    <property type="match status" value="1"/>
</dbReference>
<dbReference type="OrthoDB" id="9768323at2"/>
<dbReference type="GeneID" id="79786162"/>
<evidence type="ECO:0000259" key="1">
    <source>
        <dbReference type="Pfam" id="PF01968"/>
    </source>
</evidence>
<evidence type="ECO:0000313" key="5">
    <source>
        <dbReference type="Proteomes" id="UP000013783"/>
    </source>
</evidence>
<dbReference type="EMBL" id="ASWA01000003">
    <property type="protein sequence ID" value="EOT67614.1"/>
    <property type="molecule type" value="Genomic_DNA"/>
</dbReference>
<dbReference type="STRING" id="71451.RV07_GL004019"/>
<proteinExistence type="predicted"/>
<reference evidence="3 5" key="1">
    <citation type="submission" date="2013-02" db="EMBL/GenBank/DDBJ databases">
        <title>The Genome Sequence of Enterococcus malodoratus ATCC_43197.</title>
        <authorList>
            <consortium name="The Broad Institute Genome Sequencing Platform"/>
            <consortium name="The Broad Institute Genome Sequencing Center for Infectious Disease"/>
            <person name="Earl A.M."/>
            <person name="Gilmore M.S."/>
            <person name="Lebreton F."/>
            <person name="Walker B."/>
            <person name="Young S.K."/>
            <person name="Zeng Q."/>
            <person name="Gargeya S."/>
            <person name="Fitzgerald M."/>
            <person name="Haas B."/>
            <person name="Abouelleil A."/>
            <person name="Alvarado L."/>
            <person name="Arachchi H.M."/>
            <person name="Berlin A.M."/>
            <person name="Chapman S.B."/>
            <person name="Dewar J."/>
            <person name="Goldberg J."/>
            <person name="Griggs A."/>
            <person name="Gujja S."/>
            <person name="Hansen M."/>
            <person name="Howarth C."/>
            <person name="Imamovic A."/>
            <person name="Larimer J."/>
            <person name="McCowan C."/>
            <person name="Murphy C."/>
            <person name="Neiman D."/>
            <person name="Pearson M."/>
            <person name="Priest M."/>
            <person name="Roberts A."/>
            <person name="Saif S."/>
            <person name="Shea T."/>
            <person name="Sisk P."/>
            <person name="Sykes S."/>
            <person name="Wortman J."/>
            <person name="Nusbaum C."/>
            <person name="Birren B."/>
        </authorList>
    </citation>
    <scope>NUCLEOTIDE SEQUENCE [LARGE SCALE GENOMIC DNA]</scope>
    <source>
        <strain evidence="3 5">ATCC 43197</strain>
    </source>
</reference>
<dbReference type="Gene3D" id="3.30.420.40">
    <property type="match status" value="1"/>
</dbReference>